<accession>A0ABY8F0I0</accession>
<sequence length="370" mass="41078">MAEPARATHGMIDYDLNSVDQIKNIEDHETLLREYAGKTQSLNEVPAIADFGCGPGLGSLRTVRPVLDVWRKAPPAQRVSACFVDLPGNDWSALRSRLFGQDGIVSKPNPPQIQLVARDFYKEIFPKNALSLSTAFYATHWLSRPQTTLSPGTLWFHELPALAYADLRQKALNDFAHFVKNRMHELATGGRLIVSTMGSVADRNTRNGVAPSRSILMPFATETAYAMVKDGLLEQSLVDNFVVAVWFLTADDARSAIHQAMSQGTACEIEHLDIKFSDGQDADPLGGLLMTPHLYARKKTKAARAVLHSTLKAHLFTPSSDTPFEAAQLAEIFYERMERAIWADACRGPNRRHLEKKTILTVVVKKTEHS</sequence>
<dbReference type="Gene3D" id="3.40.50.150">
    <property type="entry name" value="Vaccinia Virus protein VP39"/>
    <property type="match status" value="1"/>
</dbReference>
<dbReference type="Proteomes" id="UP001209803">
    <property type="component" value="Chromosome"/>
</dbReference>
<keyword evidence="4" id="KW-1185">Reference proteome</keyword>
<dbReference type="InterPro" id="IPR005299">
    <property type="entry name" value="MeTrfase_7"/>
</dbReference>
<dbReference type="InterPro" id="IPR042086">
    <property type="entry name" value="MeTrfase_capping"/>
</dbReference>
<reference evidence="3 4" key="1">
    <citation type="submission" date="2023-03" db="EMBL/GenBank/DDBJ databases">
        <title>Roseibium porphyridii sp. nov. and Roseibium rhodosorbium sp. nov. isolated from marine algae, Porphyridium cruentum and Rhodosorus marinus, respectively.</title>
        <authorList>
            <person name="Lee M.W."/>
            <person name="Choi B.J."/>
            <person name="Lee J.K."/>
            <person name="Choi D.G."/>
            <person name="Baek J.H."/>
            <person name="Bayburt H."/>
            <person name="Kim J.M."/>
            <person name="Han D.M."/>
            <person name="Kim K.H."/>
            <person name="Jeon C.O."/>
        </authorList>
    </citation>
    <scope>NUCLEOTIDE SEQUENCE [LARGE SCALE GENOMIC DNA]</scope>
    <source>
        <strain evidence="3 4">KMA01</strain>
    </source>
</reference>
<dbReference type="RefSeq" id="WP_265681192.1">
    <property type="nucleotide sequence ID" value="NZ_CP120863.1"/>
</dbReference>
<evidence type="ECO:0000313" key="3">
    <source>
        <dbReference type="EMBL" id="WFE88249.1"/>
    </source>
</evidence>
<dbReference type="InterPro" id="IPR029063">
    <property type="entry name" value="SAM-dependent_MTases_sf"/>
</dbReference>
<gene>
    <name evidence="3" type="ORF">K1718_19045</name>
</gene>
<evidence type="ECO:0000256" key="1">
    <source>
        <dbReference type="ARBA" id="ARBA00022723"/>
    </source>
</evidence>
<name>A0ABY8F0I0_9HYPH</name>
<dbReference type="SUPFAM" id="SSF53335">
    <property type="entry name" value="S-adenosyl-L-methionine-dependent methyltransferases"/>
    <property type="match status" value="1"/>
</dbReference>
<protein>
    <recommendedName>
        <fullName evidence="5">Class I SAM-dependent methyltransferase</fullName>
    </recommendedName>
</protein>
<proteinExistence type="predicted"/>
<dbReference type="Pfam" id="PF03492">
    <property type="entry name" value="Methyltransf_7"/>
    <property type="match status" value="1"/>
</dbReference>
<evidence type="ECO:0000256" key="2">
    <source>
        <dbReference type="ARBA" id="ARBA00022842"/>
    </source>
</evidence>
<dbReference type="PANTHER" id="PTHR31009">
    <property type="entry name" value="S-ADENOSYL-L-METHIONINE:CARBOXYL METHYLTRANSFERASE FAMILY PROTEIN"/>
    <property type="match status" value="1"/>
</dbReference>
<dbReference type="EMBL" id="CP120863">
    <property type="protein sequence ID" value="WFE88249.1"/>
    <property type="molecule type" value="Genomic_DNA"/>
</dbReference>
<evidence type="ECO:0008006" key="5">
    <source>
        <dbReference type="Google" id="ProtNLM"/>
    </source>
</evidence>
<keyword evidence="1" id="KW-0479">Metal-binding</keyword>
<keyword evidence="2" id="KW-0460">Magnesium</keyword>
<evidence type="ECO:0000313" key="4">
    <source>
        <dbReference type="Proteomes" id="UP001209803"/>
    </source>
</evidence>
<organism evidence="3 4">
    <name type="scientific">Roseibium porphyridii</name>
    <dbReference type="NCBI Taxonomy" id="2866279"/>
    <lineage>
        <taxon>Bacteria</taxon>
        <taxon>Pseudomonadati</taxon>
        <taxon>Pseudomonadota</taxon>
        <taxon>Alphaproteobacteria</taxon>
        <taxon>Hyphomicrobiales</taxon>
        <taxon>Stappiaceae</taxon>
        <taxon>Roseibium</taxon>
    </lineage>
</organism>
<dbReference type="Gene3D" id="1.10.1200.270">
    <property type="entry name" value="Methyltransferase, alpha-helical capping domain"/>
    <property type="match status" value="1"/>
</dbReference>